<gene>
    <name evidence="1" type="ORF">NE237_008235</name>
</gene>
<dbReference type="AlphaFoldDB" id="A0A9Q0KRJ0"/>
<reference evidence="1" key="1">
    <citation type="journal article" date="2023" name="Plant J.">
        <title>The genome of the king protea, Protea cynaroides.</title>
        <authorList>
            <person name="Chang J."/>
            <person name="Duong T.A."/>
            <person name="Schoeman C."/>
            <person name="Ma X."/>
            <person name="Roodt D."/>
            <person name="Barker N."/>
            <person name="Li Z."/>
            <person name="Van de Peer Y."/>
            <person name="Mizrachi E."/>
        </authorList>
    </citation>
    <scope>NUCLEOTIDE SEQUENCE</scope>
    <source>
        <tissue evidence="1">Young leaves</tissue>
    </source>
</reference>
<proteinExistence type="predicted"/>
<dbReference type="Proteomes" id="UP001141806">
    <property type="component" value="Unassembled WGS sequence"/>
</dbReference>
<evidence type="ECO:0000313" key="2">
    <source>
        <dbReference type="Proteomes" id="UP001141806"/>
    </source>
</evidence>
<keyword evidence="2" id="KW-1185">Reference proteome</keyword>
<comment type="caution">
    <text evidence="1">The sequence shown here is derived from an EMBL/GenBank/DDBJ whole genome shotgun (WGS) entry which is preliminary data.</text>
</comment>
<organism evidence="1 2">
    <name type="scientific">Protea cynaroides</name>
    <dbReference type="NCBI Taxonomy" id="273540"/>
    <lineage>
        <taxon>Eukaryota</taxon>
        <taxon>Viridiplantae</taxon>
        <taxon>Streptophyta</taxon>
        <taxon>Embryophyta</taxon>
        <taxon>Tracheophyta</taxon>
        <taxon>Spermatophyta</taxon>
        <taxon>Magnoliopsida</taxon>
        <taxon>Proteales</taxon>
        <taxon>Proteaceae</taxon>
        <taxon>Protea</taxon>
    </lineage>
</organism>
<sequence>MHAPDSGTESGAVQFDPWWCNDGSEWISGMHQQRRKSNCDWAIVVGGGFSNRWLQWRRRYMRCYHMWDLGFVCSVRYHHIWEMQRTRSSFCGRSLGRWQGGVWRSLYQGCADVVVGYINSADEWTGSQGVCKSVNPMGSLSLVARRSLFMEVFVAGAIQP</sequence>
<evidence type="ECO:0000313" key="1">
    <source>
        <dbReference type="EMBL" id="KAJ4975061.1"/>
    </source>
</evidence>
<protein>
    <submittedName>
        <fullName evidence="1">Uncharacterized protein</fullName>
    </submittedName>
</protein>
<name>A0A9Q0KRJ0_9MAGN</name>
<dbReference type="EMBL" id="JAMYWD010000004">
    <property type="protein sequence ID" value="KAJ4975061.1"/>
    <property type="molecule type" value="Genomic_DNA"/>
</dbReference>
<accession>A0A9Q0KRJ0</accession>